<protein>
    <submittedName>
        <fullName evidence="1">Uncharacterized protein</fullName>
    </submittedName>
</protein>
<sequence>MVVWESEEERGFKFRWEGARGAKGTEVTANKRAEDQRSSGLVSKLPELALLQSSGPACVIAGSTVHLERRRLTLAVHSGPRIEMTFLADPELNAATTTTTSPRQVPYLSSPSGQGRMGAIHEFTAIRIDPRPEGVICAEGTLVRSQGHKSGAIAGTLPCPGSQPGLAPSLLVL</sequence>
<organism evidence="1 2">
    <name type="scientific">Dallia pectoralis</name>
    <name type="common">Alaska blackfish</name>
    <dbReference type="NCBI Taxonomy" id="75939"/>
    <lineage>
        <taxon>Eukaryota</taxon>
        <taxon>Metazoa</taxon>
        <taxon>Chordata</taxon>
        <taxon>Craniata</taxon>
        <taxon>Vertebrata</taxon>
        <taxon>Euteleostomi</taxon>
        <taxon>Actinopterygii</taxon>
        <taxon>Neopterygii</taxon>
        <taxon>Teleostei</taxon>
        <taxon>Protacanthopterygii</taxon>
        <taxon>Esociformes</taxon>
        <taxon>Umbridae</taxon>
        <taxon>Dallia</taxon>
    </lineage>
</organism>
<dbReference type="EMBL" id="CM055763">
    <property type="protein sequence ID" value="KAJ7985460.1"/>
    <property type="molecule type" value="Genomic_DNA"/>
</dbReference>
<proteinExistence type="predicted"/>
<name>A0ACC2F2E4_DALPE</name>
<evidence type="ECO:0000313" key="2">
    <source>
        <dbReference type="Proteomes" id="UP001157502"/>
    </source>
</evidence>
<comment type="caution">
    <text evidence="1">The sequence shown here is derived from an EMBL/GenBank/DDBJ whole genome shotgun (WGS) entry which is preliminary data.</text>
</comment>
<keyword evidence="2" id="KW-1185">Reference proteome</keyword>
<dbReference type="Proteomes" id="UP001157502">
    <property type="component" value="Chromosome 36"/>
</dbReference>
<evidence type="ECO:0000313" key="1">
    <source>
        <dbReference type="EMBL" id="KAJ7985460.1"/>
    </source>
</evidence>
<gene>
    <name evidence="1" type="ORF">DPEC_G00352260</name>
</gene>
<accession>A0ACC2F2E4</accession>
<reference evidence="1" key="1">
    <citation type="submission" date="2021-05" db="EMBL/GenBank/DDBJ databases">
        <authorList>
            <person name="Pan Q."/>
            <person name="Jouanno E."/>
            <person name="Zahm M."/>
            <person name="Klopp C."/>
            <person name="Cabau C."/>
            <person name="Louis A."/>
            <person name="Berthelot C."/>
            <person name="Parey E."/>
            <person name="Roest Crollius H."/>
            <person name="Montfort J."/>
            <person name="Robinson-Rechavi M."/>
            <person name="Bouchez O."/>
            <person name="Lampietro C."/>
            <person name="Lopez Roques C."/>
            <person name="Donnadieu C."/>
            <person name="Postlethwait J."/>
            <person name="Bobe J."/>
            <person name="Dillon D."/>
            <person name="Chandos A."/>
            <person name="von Hippel F."/>
            <person name="Guiguen Y."/>
        </authorList>
    </citation>
    <scope>NUCLEOTIDE SEQUENCE</scope>
    <source>
        <strain evidence="1">YG-Jan2019</strain>
    </source>
</reference>